<gene>
    <name evidence="6" type="ORF">GLIP_0744</name>
</gene>
<organism evidence="6 7">
    <name type="scientific">Aliiglaciecola lipolytica E3</name>
    <dbReference type="NCBI Taxonomy" id="1127673"/>
    <lineage>
        <taxon>Bacteria</taxon>
        <taxon>Pseudomonadati</taxon>
        <taxon>Pseudomonadota</taxon>
        <taxon>Gammaproteobacteria</taxon>
        <taxon>Alteromonadales</taxon>
        <taxon>Alteromonadaceae</taxon>
        <taxon>Aliiglaciecola</taxon>
    </lineage>
</organism>
<dbReference type="OrthoDB" id="974877at2"/>
<keyword evidence="7" id="KW-1185">Reference proteome</keyword>
<feature type="transmembrane region" description="Helical" evidence="5">
    <location>
        <begin position="99"/>
        <end position="122"/>
    </location>
</feature>
<dbReference type="EMBL" id="BAEN01000020">
    <property type="protein sequence ID" value="GAC13390.1"/>
    <property type="molecule type" value="Genomic_DNA"/>
</dbReference>
<evidence type="ECO:0000256" key="5">
    <source>
        <dbReference type="SAM" id="Phobius"/>
    </source>
</evidence>
<evidence type="ECO:0000313" key="6">
    <source>
        <dbReference type="EMBL" id="GAC13390.1"/>
    </source>
</evidence>
<evidence type="ECO:0008006" key="8">
    <source>
        <dbReference type="Google" id="ProtNLM"/>
    </source>
</evidence>
<proteinExistence type="predicted"/>
<sequence>MLGFNRSNLNKSHEGPWLLLDLVMLGLLIINLVWIIFDSLYATEIFQQGLGYISESIVTAYAPVHKNFLLIDLVFVAIFLSEFCLRWTVAIIKKTYIRWYFFPFIHWYDLVGCIPLGAARIFRFLRIFSILHRLHKYEIIDLRRTALFRFIVFYYDVFVEELSDRIVVKVLSDAQKDIAAGSPLIEDISRNVIATRLPVLSSWTASVLSHIGESIEHNEHGKSVRQHVSQSVGKAVRGNPHISTLKLVPVLGSTIERTFESAITDIVTQSVVNLLKDMTPEKIDDFVEHGFGRFSSEDEALDDEVLSVVNECIELIKKHVSQQRWKSELDQDKTIISDVLEEVDPQQPPKL</sequence>
<keyword evidence="3 5" id="KW-1133">Transmembrane helix</keyword>
<comment type="caution">
    <text evidence="6">The sequence shown here is derived from an EMBL/GenBank/DDBJ whole genome shotgun (WGS) entry which is preliminary data.</text>
</comment>
<feature type="transmembrane region" description="Helical" evidence="5">
    <location>
        <begin position="68"/>
        <end position="87"/>
    </location>
</feature>
<dbReference type="InterPro" id="IPR027359">
    <property type="entry name" value="Volt_channel_dom_sf"/>
</dbReference>
<feature type="transmembrane region" description="Helical" evidence="5">
    <location>
        <begin position="16"/>
        <end position="37"/>
    </location>
</feature>
<evidence type="ECO:0000256" key="4">
    <source>
        <dbReference type="ARBA" id="ARBA00023136"/>
    </source>
</evidence>
<dbReference type="STRING" id="1127673.GLIP_0744"/>
<dbReference type="RefSeq" id="WP_008843210.1">
    <property type="nucleotide sequence ID" value="NZ_BAEN01000020.1"/>
</dbReference>
<reference evidence="6 7" key="1">
    <citation type="journal article" date="2017" name="Antonie Van Leeuwenhoek">
        <title>Rhizobium rhizosphaerae sp. nov., a novel species isolated from rice rhizosphere.</title>
        <authorList>
            <person name="Zhao J.J."/>
            <person name="Zhang J."/>
            <person name="Zhang R.J."/>
            <person name="Zhang C.W."/>
            <person name="Yin H.Q."/>
            <person name="Zhang X.X."/>
        </authorList>
    </citation>
    <scope>NUCLEOTIDE SEQUENCE [LARGE SCALE GENOMIC DNA]</scope>
    <source>
        <strain evidence="6 7">E3</strain>
    </source>
</reference>
<dbReference type="SUPFAM" id="SSF81324">
    <property type="entry name" value="Voltage-gated potassium channels"/>
    <property type="match status" value="1"/>
</dbReference>
<dbReference type="GO" id="GO:0016020">
    <property type="term" value="C:membrane"/>
    <property type="evidence" value="ECO:0007669"/>
    <property type="project" value="UniProtKB-SubCell"/>
</dbReference>
<dbReference type="AlphaFoldDB" id="K6YQ00"/>
<evidence type="ECO:0000256" key="2">
    <source>
        <dbReference type="ARBA" id="ARBA00022692"/>
    </source>
</evidence>
<evidence type="ECO:0000256" key="3">
    <source>
        <dbReference type="ARBA" id="ARBA00022989"/>
    </source>
</evidence>
<comment type="subcellular location">
    <subcellularLocation>
        <location evidence="1">Membrane</location>
        <topology evidence="1">Multi-pass membrane protein</topology>
    </subcellularLocation>
</comment>
<dbReference type="Gene3D" id="1.20.120.350">
    <property type="entry name" value="Voltage-gated potassium channels. Chain C"/>
    <property type="match status" value="1"/>
</dbReference>
<accession>K6YQ00</accession>
<dbReference type="Proteomes" id="UP000006334">
    <property type="component" value="Unassembled WGS sequence"/>
</dbReference>
<dbReference type="eggNOG" id="ENOG502ZATM">
    <property type="taxonomic scope" value="Bacteria"/>
</dbReference>
<keyword evidence="2 5" id="KW-0812">Transmembrane</keyword>
<protein>
    <recommendedName>
        <fullName evidence="8">Ion transport domain-containing protein</fullName>
    </recommendedName>
</protein>
<keyword evidence="4 5" id="KW-0472">Membrane</keyword>
<evidence type="ECO:0000256" key="1">
    <source>
        <dbReference type="ARBA" id="ARBA00004141"/>
    </source>
</evidence>
<name>K6YQ00_9ALTE</name>
<evidence type="ECO:0000313" key="7">
    <source>
        <dbReference type="Proteomes" id="UP000006334"/>
    </source>
</evidence>